<protein>
    <recommendedName>
        <fullName evidence="4">DUF2281 domain-containing protein</fullName>
    </recommendedName>
</protein>
<dbReference type="eggNOG" id="ENOG5033HNQ">
    <property type="taxonomic scope" value="Bacteria"/>
</dbReference>
<evidence type="ECO:0008006" key="4">
    <source>
        <dbReference type="Google" id="ProtNLM"/>
    </source>
</evidence>
<comment type="caution">
    <text evidence="1">The sequence shown here is derived from an EMBL/GenBank/DDBJ whole genome shotgun (WGS) entry which is preliminary data.</text>
</comment>
<keyword evidence="3" id="KW-1185">Reference proteome</keyword>
<organism evidence="1 3">
    <name type="scientific">Desulfonatronospira thiodismutans ASO3-1</name>
    <dbReference type="NCBI Taxonomy" id="555779"/>
    <lineage>
        <taxon>Bacteria</taxon>
        <taxon>Pseudomonadati</taxon>
        <taxon>Thermodesulfobacteriota</taxon>
        <taxon>Desulfovibrionia</taxon>
        <taxon>Desulfovibrionales</taxon>
        <taxon>Desulfonatronovibrionaceae</taxon>
        <taxon>Desulfonatronospira</taxon>
    </lineage>
</organism>
<evidence type="ECO:0000313" key="3">
    <source>
        <dbReference type="Proteomes" id="UP000005496"/>
    </source>
</evidence>
<proteinExistence type="predicted"/>
<evidence type="ECO:0000313" key="1">
    <source>
        <dbReference type="EMBL" id="EFI33385.1"/>
    </source>
</evidence>
<sequence length="74" mass="8540">METRRYEQVLSDIQALPLSEQLLLLEQTASLVRNKAASSSKARSIMELKGMGKDLWKKIDVDNYIAEERASWRE</sequence>
<gene>
    <name evidence="1" type="ORF">Dthio_PD0716</name>
    <name evidence="2" type="ORF">Dthio_PD0738</name>
</gene>
<dbReference type="OrthoDB" id="464261at2"/>
<dbReference type="RefSeq" id="WP_008870743.1">
    <property type="nucleotide sequence ID" value="NZ_ACJN02000003.1"/>
</dbReference>
<name>D6SRR9_9BACT</name>
<dbReference type="EMBL" id="ACJN02000003">
    <property type="protein sequence ID" value="EFI33385.1"/>
    <property type="molecule type" value="Genomic_DNA"/>
</dbReference>
<dbReference type="EMBL" id="ACJN02000003">
    <property type="protein sequence ID" value="EFI33406.1"/>
    <property type="molecule type" value="Genomic_DNA"/>
</dbReference>
<dbReference type="Proteomes" id="UP000005496">
    <property type="component" value="Unassembled WGS sequence"/>
</dbReference>
<accession>D6SRR9</accession>
<dbReference type="AlphaFoldDB" id="D6SRR9"/>
<reference evidence="1 3" key="1">
    <citation type="submission" date="2010-05" db="EMBL/GenBank/DDBJ databases">
        <title>The draft genome of Desulfonatronospira thiodismutans ASO3-1.</title>
        <authorList>
            <consortium name="US DOE Joint Genome Institute (JGI-PGF)"/>
            <person name="Lucas S."/>
            <person name="Copeland A."/>
            <person name="Lapidus A."/>
            <person name="Cheng J.-F."/>
            <person name="Bruce D."/>
            <person name="Goodwin L."/>
            <person name="Pitluck S."/>
            <person name="Chertkov O."/>
            <person name="Brettin T."/>
            <person name="Detter J.C."/>
            <person name="Han C."/>
            <person name="Land M.L."/>
            <person name="Hauser L."/>
            <person name="Kyrpides N."/>
            <person name="Mikhailova N."/>
            <person name="Muyzer G."/>
            <person name="Woyke T."/>
        </authorList>
    </citation>
    <scope>NUCLEOTIDE SEQUENCE [LARGE SCALE GENOMIC DNA]</scope>
    <source>
        <strain evidence="1 3">ASO3-1</strain>
    </source>
</reference>
<evidence type="ECO:0000313" key="2">
    <source>
        <dbReference type="EMBL" id="EFI33406.1"/>
    </source>
</evidence>